<dbReference type="EMBL" id="MRDE01000015">
    <property type="protein sequence ID" value="OMH27807.1"/>
    <property type="molecule type" value="Genomic_DNA"/>
</dbReference>
<dbReference type="Pfam" id="PF02720">
    <property type="entry name" value="DUF222"/>
    <property type="match status" value="1"/>
</dbReference>
<protein>
    <recommendedName>
        <fullName evidence="2">HNH nuclease domain-containing protein</fullName>
    </recommendedName>
</protein>
<evidence type="ECO:0000256" key="1">
    <source>
        <dbReference type="SAM" id="MobiDB-lite"/>
    </source>
</evidence>
<dbReference type="InterPro" id="IPR003615">
    <property type="entry name" value="HNH_nuc"/>
</dbReference>
<feature type="region of interest" description="Disordered" evidence="1">
    <location>
        <begin position="581"/>
        <end position="600"/>
    </location>
</feature>
<dbReference type="CDD" id="cd00085">
    <property type="entry name" value="HNHc"/>
    <property type="match status" value="1"/>
</dbReference>
<dbReference type="RefSeq" id="WP_076701495.1">
    <property type="nucleotide sequence ID" value="NZ_MRDE01000015.1"/>
</dbReference>
<feature type="compositionally biased region" description="Low complexity" evidence="1">
    <location>
        <begin position="401"/>
        <end position="412"/>
    </location>
</feature>
<evidence type="ECO:0000313" key="4">
    <source>
        <dbReference type="Proteomes" id="UP000187085"/>
    </source>
</evidence>
<accession>A0A1R1LJU3</accession>
<feature type="compositionally biased region" description="Basic and acidic residues" evidence="1">
    <location>
        <begin position="360"/>
        <end position="371"/>
    </location>
</feature>
<feature type="compositionally biased region" description="Gly residues" evidence="1">
    <location>
        <begin position="413"/>
        <end position="423"/>
    </location>
</feature>
<dbReference type="SMART" id="SM00507">
    <property type="entry name" value="HNHc"/>
    <property type="match status" value="1"/>
</dbReference>
<feature type="compositionally biased region" description="Basic and acidic residues" evidence="1">
    <location>
        <begin position="328"/>
        <end position="348"/>
    </location>
</feature>
<dbReference type="STRING" id="554083.BKD30_02390"/>
<gene>
    <name evidence="3" type="ORF">BKD30_02390</name>
</gene>
<evidence type="ECO:0000313" key="3">
    <source>
        <dbReference type="EMBL" id="OMH27807.1"/>
    </source>
</evidence>
<feature type="region of interest" description="Disordered" evidence="1">
    <location>
        <begin position="196"/>
        <end position="432"/>
    </location>
</feature>
<dbReference type="AlphaFoldDB" id="A0A1R1LJU3"/>
<dbReference type="Gene3D" id="1.10.30.50">
    <property type="match status" value="1"/>
</dbReference>
<proteinExistence type="predicted"/>
<dbReference type="InterPro" id="IPR003870">
    <property type="entry name" value="DUF222"/>
</dbReference>
<feature type="compositionally biased region" description="Low complexity" evidence="1">
    <location>
        <begin position="581"/>
        <end position="592"/>
    </location>
</feature>
<feature type="region of interest" description="Disordered" evidence="1">
    <location>
        <begin position="606"/>
        <end position="625"/>
    </location>
</feature>
<dbReference type="Proteomes" id="UP000187085">
    <property type="component" value="Unassembled WGS sequence"/>
</dbReference>
<evidence type="ECO:0000259" key="2">
    <source>
        <dbReference type="SMART" id="SM00507"/>
    </source>
</evidence>
<reference evidence="3 4" key="1">
    <citation type="submission" date="2016-12" db="EMBL/GenBank/DDBJ databases">
        <title>Draft genome of Tersicoccus phoenicis 1P05MA.</title>
        <authorList>
            <person name="Nakajima Y."/>
            <person name="Yoshizawa S."/>
            <person name="Nakamura K."/>
            <person name="Ogura Y."/>
            <person name="Hayashi T."/>
            <person name="Kogure K."/>
        </authorList>
    </citation>
    <scope>NUCLEOTIDE SEQUENCE [LARGE SCALE GENOMIC DNA]</scope>
    <source>
        <strain evidence="3 4">1p05MA</strain>
    </source>
</reference>
<feature type="domain" description="HNH nuclease" evidence="2">
    <location>
        <begin position="510"/>
        <end position="560"/>
    </location>
</feature>
<feature type="compositionally biased region" description="Low complexity" evidence="1">
    <location>
        <begin position="606"/>
        <end position="619"/>
    </location>
</feature>
<keyword evidence="4" id="KW-1185">Reference proteome</keyword>
<sequence>MIDRIRALEELKTAAAAAQVRATALFAVVQRAAQAAVGVPVGQRGAGVGAQVALARRESPARGGRYLGLAHLLVADLPHTLAAMSAGTLSEWRATLIARETVYLGEAADRRAVDAALSADTGGVDGLGDGALVAAARRISYRVDPAAVTARARRAEADRHVTCRPAPDTMTYLTGLLPVADGVAVYAALSREADTLTSRGDGRGRGQIMADTLTARVTGHPPVTARRRTQSGMEPNEEPNEQAGGYAPGGQAPGVQAPGVEAPDELTPGGQAPGGQAPGGQVRIGQPRRTLPGPSWPGPSWPGPAGDGTPRDDQARADGCPSEASGGEAERSQAHRGDETSSGEAERGHARRGHAPGGDSRGREAGRDEVSRGAAPGDQSRDDALASGAPGGDVSPDRHGAGAPLPAGPAGRANGGADGGLPGPAGRADNGAGGVVSRARVELQVVITDRALLAGGAEPAYLAGYGVVPAPWARELVDGRTDVFLRRLFLAPDTGQLVGMDSRARLMPEGLRRFIQVRDRTCRTPWCDAPIRHVDHVHAHAAGGVTSEVNGQGLCERCNHAKEAPGWDAVPVDGPRHTVVTTTPTGHTYTSTAPPAPGTGNVNTARTAGTAGSAGTNRTPVSARTARTVERVGTAGPPGTVSAAGLAQAADAVDPAGSEPVAVLSVG</sequence>
<name>A0A1R1LJU3_9MICC</name>
<comment type="caution">
    <text evidence="3">The sequence shown here is derived from an EMBL/GenBank/DDBJ whole genome shotgun (WGS) entry which is preliminary data.</text>
</comment>
<organism evidence="3 4">
    <name type="scientific">Tersicoccus phoenicis</name>
    <dbReference type="NCBI Taxonomy" id="554083"/>
    <lineage>
        <taxon>Bacteria</taxon>
        <taxon>Bacillati</taxon>
        <taxon>Actinomycetota</taxon>
        <taxon>Actinomycetes</taxon>
        <taxon>Micrococcales</taxon>
        <taxon>Micrococcaceae</taxon>
        <taxon>Tersicoccus</taxon>
    </lineage>
</organism>